<keyword evidence="1" id="KW-0472">Membrane</keyword>
<evidence type="ECO:0000256" key="1">
    <source>
        <dbReference type="SAM" id="Phobius"/>
    </source>
</evidence>
<dbReference type="AlphaFoldDB" id="A0A1B8P652"/>
<accession>A0A1B8P652</accession>
<feature type="transmembrane region" description="Helical" evidence="1">
    <location>
        <begin position="20"/>
        <end position="37"/>
    </location>
</feature>
<gene>
    <name evidence="2" type="ORF">A8U91_02124</name>
</gene>
<sequence length="92" mass="9627">MRTLAMGTRDSWLTKESWQVGVLVLVGTLLLAAGQWGPGWSLVDLPLGLASLGAVAVVLAAPGMTHPEELLESTNSLLLSSLATLTGFHLFA</sequence>
<keyword evidence="1" id="KW-1133">Transmembrane helix</keyword>
<dbReference type="EMBL" id="MAJD01000001">
    <property type="protein sequence ID" value="OBX37746.1"/>
    <property type="molecule type" value="Genomic_DNA"/>
</dbReference>
<organism evidence="2 3">
    <name type="scientific">Halomonas elongata</name>
    <dbReference type="NCBI Taxonomy" id="2746"/>
    <lineage>
        <taxon>Bacteria</taxon>
        <taxon>Pseudomonadati</taxon>
        <taxon>Pseudomonadota</taxon>
        <taxon>Gammaproteobacteria</taxon>
        <taxon>Oceanospirillales</taxon>
        <taxon>Halomonadaceae</taxon>
        <taxon>Halomonas</taxon>
    </lineage>
</organism>
<name>A0A1B8P652_HALEL</name>
<evidence type="ECO:0000313" key="2">
    <source>
        <dbReference type="EMBL" id="OBX37746.1"/>
    </source>
</evidence>
<proteinExistence type="predicted"/>
<evidence type="ECO:0000313" key="3">
    <source>
        <dbReference type="Proteomes" id="UP000092504"/>
    </source>
</evidence>
<dbReference type="Proteomes" id="UP000092504">
    <property type="component" value="Unassembled WGS sequence"/>
</dbReference>
<dbReference type="PATRIC" id="fig|2746.7.peg.2176"/>
<dbReference type="RefSeq" id="WP_065241001.1">
    <property type="nucleotide sequence ID" value="NZ_CP142770.1"/>
</dbReference>
<keyword evidence="1" id="KW-0812">Transmembrane</keyword>
<protein>
    <submittedName>
        <fullName evidence="2">Uncharacterized protein</fullName>
    </submittedName>
</protein>
<comment type="caution">
    <text evidence="2">The sequence shown here is derived from an EMBL/GenBank/DDBJ whole genome shotgun (WGS) entry which is preliminary data.</text>
</comment>
<reference evidence="2 3" key="1">
    <citation type="submission" date="2016-06" db="EMBL/GenBank/DDBJ databases">
        <title>Genome sequence of halotolerant plant growth promoting strain of Halomonas elongata HEK1 isolated from salterns of Rann of Kutch, Gujarat, India.</title>
        <authorList>
            <person name="Gaba S."/>
            <person name="Singh R.N."/>
            <person name="Abrol S."/>
            <person name="Kaushik R."/>
            <person name="Saxena A.K."/>
        </authorList>
    </citation>
    <scope>NUCLEOTIDE SEQUENCE [LARGE SCALE GENOMIC DNA]</scope>
    <source>
        <strain evidence="2 3">HEK1</strain>
    </source>
</reference>